<comment type="caution">
    <text evidence="1">The sequence shown here is derived from an EMBL/GenBank/DDBJ whole genome shotgun (WGS) entry which is preliminary data.</text>
</comment>
<evidence type="ECO:0000313" key="1">
    <source>
        <dbReference type="EMBL" id="OJA13209.1"/>
    </source>
</evidence>
<organism evidence="1 2">
    <name type="scientific">Rhizopogon vesiculosus</name>
    <dbReference type="NCBI Taxonomy" id="180088"/>
    <lineage>
        <taxon>Eukaryota</taxon>
        <taxon>Fungi</taxon>
        <taxon>Dikarya</taxon>
        <taxon>Basidiomycota</taxon>
        <taxon>Agaricomycotina</taxon>
        <taxon>Agaricomycetes</taxon>
        <taxon>Agaricomycetidae</taxon>
        <taxon>Boletales</taxon>
        <taxon>Suillineae</taxon>
        <taxon>Rhizopogonaceae</taxon>
        <taxon>Rhizopogon</taxon>
    </lineage>
</organism>
<name>A0A1J8QHX2_9AGAM</name>
<reference evidence="1 2" key="1">
    <citation type="submission" date="2016-03" db="EMBL/GenBank/DDBJ databases">
        <title>Comparative genomics of the ectomycorrhizal sister species Rhizopogon vinicolor and Rhizopogon vesiculosus (Basidiomycota: Boletales) reveals a divergence of the mating type B locus.</title>
        <authorList>
            <person name="Mujic A.B."/>
            <person name="Kuo A."/>
            <person name="Tritt A."/>
            <person name="Lipzen A."/>
            <person name="Chen C."/>
            <person name="Johnson J."/>
            <person name="Sharma A."/>
            <person name="Barry K."/>
            <person name="Grigoriev I.V."/>
            <person name="Spatafora J.W."/>
        </authorList>
    </citation>
    <scope>NUCLEOTIDE SEQUENCE [LARGE SCALE GENOMIC DNA]</scope>
    <source>
        <strain evidence="1 2">AM-OR11-056</strain>
    </source>
</reference>
<sequence>MVRPTIHKTAEAKLRAAQEKRQRYYQKHRDAILAKRRQSHKEKKNCQTIPNSDYVQSHLHDERNLNDESEDEESVGTLHDCIAVVKHTKDNFMQHVKVPREFIEGILGAYTKTMPDAPGEYGDTTILEQAISCLEDFLDRASRGQDGILQLCGISDGWRIADGVCRFMRDMMGMIEDILCHALSGDSDLAAAYMEEELLYQNYKF</sequence>
<keyword evidence="2" id="KW-1185">Reference proteome</keyword>
<dbReference type="Proteomes" id="UP000183567">
    <property type="component" value="Unassembled WGS sequence"/>
</dbReference>
<evidence type="ECO:0000313" key="2">
    <source>
        <dbReference type="Proteomes" id="UP000183567"/>
    </source>
</evidence>
<proteinExistence type="predicted"/>
<gene>
    <name evidence="1" type="ORF">AZE42_12724</name>
</gene>
<dbReference type="OrthoDB" id="2620327at2759"/>
<dbReference type="AlphaFoldDB" id="A0A1J8QHX2"/>
<accession>A0A1J8QHX2</accession>
<protein>
    <submittedName>
        <fullName evidence="1">Uncharacterized protein</fullName>
    </submittedName>
</protein>
<dbReference type="EMBL" id="LVVM01004306">
    <property type="protein sequence ID" value="OJA13209.1"/>
    <property type="molecule type" value="Genomic_DNA"/>
</dbReference>